<keyword evidence="2" id="KW-1185">Reference proteome</keyword>
<comment type="caution">
    <text evidence="1">The sequence shown here is derived from an EMBL/GenBank/DDBJ whole genome shotgun (WGS) entry which is preliminary data.</text>
</comment>
<name>A0ABV2HX12_9HYPH</name>
<protein>
    <submittedName>
        <fullName evidence="1">Uncharacterized protein</fullName>
    </submittedName>
</protein>
<accession>A0ABV2HX12</accession>
<evidence type="ECO:0000313" key="2">
    <source>
        <dbReference type="Proteomes" id="UP001549036"/>
    </source>
</evidence>
<gene>
    <name evidence="1" type="ORF">ABID26_004577</name>
</gene>
<evidence type="ECO:0000313" key="1">
    <source>
        <dbReference type="EMBL" id="MET3595165.1"/>
    </source>
</evidence>
<dbReference type="EMBL" id="JBEPLM010000009">
    <property type="protein sequence ID" value="MET3595165.1"/>
    <property type="molecule type" value="Genomic_DNA"/>
</dbReference>
<sequence>MATSNHTTTLPFVTRRRLFAGTAIAVVGLQRNAFARNDLEKGQPEDPAVEVWRKWHAAHQQTERLCRQQQGLERKLAETVGFPCATIRLRDGRSVTLHSLSAIGDVLDLGPEDEATRAKAEGDFADHQARWDAADREIGYSATLRAERDAADRVEDLLEALSKTPAVSLAGVAAKLEAALTEGEVYEDGAEFPWPQIRSALDDVIRIGQRLVPE</sequence>
<proteinExistence type="predicted"/>
<reference evidence="1 2" key="1">
    <citation type="submission" date="2024-06" db="EMBL/GenBank/DDBJ databases">
        <title>Genomic Encyclopedia of Type Strains, Phase IV (KMG-IV): sequencing the most valuable type-strain genomes for metagenomic binning, comparative biology and taxonomic classification.</title>
        <authorList>
            <person name="Goeker M."/>
        </authorList>
    </citation>
    <scope>NUCLEOTIDE SEQUENCE [LARGE SCALE GENOMIC DNA]</scope>
    <source>
        <strain evidence="1 2">DSM 29846</strain>
    </source>
</reference>
<dbReference type="RefSeq" id="WP_354416520.1">
    <property type="nucleotide sequence ID" value="NZ_JBEPLM010000009.1"/>
</dbReference>
<dbReference type="Proteomes" id="UP001549036">
    <property type="component" value="Unassembled WGS sequence"/>
</dbReference>
<organism evidence="1 2">
    <name type="scientific">Mesorhizobium shonense</name>
    <dbReference type="NCBI Taxonomy" id="1209948"/>
    <lineage>
        <taxon>Bacteria</taxon>
        <taxon>Pseudomonadati</taxon>
        <taxon>Pseudomonadota</taxon>
        <taxon>Alphaproteobacteria</taxon>
        <taxon>Hyphomicrobiales</taxon>
        <taxon>Phyllobacteriaceae</taxon>
        <taxon>Mesorhizobium</taxon>
    </lineage>
</organism>